<evidence type="ECO:0000256" key="1">
    <source>
        <dbReference type="SAM" id="MobiDB-lite"/>
    </source>
</evidence>
<comment type="caution">
    <text evidence="2">The sequence shown here is derived from an EMBL/GenBank/DDBJ whole genome shotgun (WGS) entry which is preliminary data.</text>
</comment>
<evidence type="ECO:0000313" key="3">
    <source>
        <dbReference type="Proteomes" id="UP000538929"/>
    </source>
</evidence>
<feature type="region of interest" description="Disordered" evidence="1">
    <location>
        <begin position="1"/>
        <end position="72"/>
    </location>
</feature>
<gene>
    <name evidence="2" type="ORF">FNQ90_23460</name>
</gene>
<protein>
    <submittedName>
        <fullName evidence="2">DUF3761 domain-containing protein</fullName>
    </submittedName>
</protein>
<feature type="compositionally biased region" description="Low complexity" evidence="1">
    <location>
        <begin position="25"/>
        <end position="38"/>
    </location>
</feature>
<dbReference type="EMBL" id="VKHT01001278">
    <property type="protein sequence ID" value="MBB0246999.1"/>
    <property type="molecule type" value="Genomic_DNA"/>
</dbReference>
<reference evidence="3" key="1">
    <citation type="submission" date="2019-10" db="EMBL/GenBank/DDBJ databases">
        <title>Streptomyces sp. nov., a novel actinobacterium isolated from alkaline environment.</title>
        <authorList>
            <person name="Golinska P."/>
        </authorList>
    </citation>
    <scope>NUCLEOTIDE SEQUENCE [LARGE SCALE GENOMIC DNA]</scope>
    <source>
        <strain evidence="3">DSM 42118</strain>
    </source>
</reference>
<sequence length="108" mass="11450">MTTTVTETVTRQPPPPAEPPVGATEGIPSWEEPSGGESTPPPGPEEDDGAGLMWGEEDGTEPLPEEESGDLVEPAAWCNDGTLVFVERRRGACEAQGGVAVWLRFLPH</sequence>
<keyword evidence="3" id="KW-1185">Reference proteome</keyword>
<organism evidence="2 3">
    <name type="scientific">Streptomyces alkaliphilus</name>
    <dbReference type="NCBI Taxonomy" id="1472722"/>
    <lineage>
        <taxon>Bacteria</taxon>
        <taxon>Bacillati</taxon>
        <taxon>Actinomycetota</taxon>
        <taxon>Actinomycetes</taxon>
        <taxon>Kitasatosporales</taxon>
        <taxon>Streptomycetaceae</taxon>
        <taxon>Streptomyces</taxon>
    </lineage>
</organism>
<evidence type="ECO:0000313" key="2">
    <source>
        <dbReference type="EMBL" id="MBB0246999.1"/>
    </source>
</evidence>
<feature type="compositionally biased region" description="Low complexity" evidence="1">
    <location>
        <begin position="1"/>
        <end position="10"/>
    </location>
</feature>
<dbReference type="Proteomes" id="UP000538929">
    <property type="component" value="Unassembled WGS sequence"/>
</dbReference>
<feature type="compositionally biased region" description="Acidic residues" evidence="1">
    <location>
        <begin position="44"/>
        <end position="70"/>
    </location>
</feature>
<proteinExistence type="predicted"/>
<accession>A0A7W3Y3M5</accession>
<name>A0A7W3Y3M5_9ACTN</name>
<dbReference type="AlphaFoldDB" id="A0A7W3Y3M5"/>